<dbReference type="PROSITE" id="PS00060">
    <property type="entry name" value="ADH_IRON_2"/>
    <property type="match status" value="1"/>
</dbReference>
<keyword evidence="1" id="KW-0560">Oxidoreductase</keyword>
<protein>
    <submittedName>
        <fullName evidence="4">Iron-containing alcohol dehydrogenase</fullName>
    </submittedName>
</protein>
<dbReference type="PANTHER" id="PTHR43633:SF1">
    <property type="entry name" value="ALCOHOL DEHYDROGENASE YQHD"/>
    <property type="match status" value="1"/>
</dbReference>
<evidence type="ECO:0000313" key="4">
    <source>
        <dbReference type="EMBL" id="QIL45965.1"/>
    </source>
</evidence>
<dbReference type="PANTHER" id="PTHR43633">
    <property type="entry name" value="ALCOHOL DEHYDROGENASE YQHD"/>
    <property type="match status" value="1"/>
</dbReference>
<dbReference type="GO" id="GO:0005829">
    <property type="term" value="C:cytosol"/>
    <property type="evidence" value="ECO:0007669"/>
    <property type="project" value="TreeGrafter"/>
</dbReference>
<dbReference type="GO" id="GO:0008106">
    <property type="term" value="F:alcohol dehydrogenase (NADP+) activity"/>
    <property type="evidence" value="ECO:0007669"/>
    <property type="project" value="TreeGrafter"/>
</dbReference>
<proteinExistence type="predicted"/>
<feature type="domain" description="Fe-containing alcohol dehydrogenase-like C-terminal" evidence="3">
    <location>
        <begin position="188"/>
        <end position="388"/>
    </location>
</feature>
<dbReference type="InterPro" id="IPR018211">
    <property type="entry name" value="ADH_Fe_CS"/>
</dbReference>
<evidence type="ECO:0000313" key="5">
    <source>
        <dbReference type="Proteomes" id="UP000500890"/>
    </source>
</evidence>
<gene>
    <name evidence="4" type="ORF">G7081_02060</name>
</gene>
<dbReference type="GO" id="GO:1990362">
    <property type="term" value="F:butanol dehydrogenase (NAD+) activity"/>
    <property type="evidence" value="ECO:0007669"/>
    <property type="project" value="InterPro"/>
</dbReference>
<dbReference type="InterPro" id="IPR044731">
    <property type="entry name" value="BDH-like"/>
</dbReference>
<dbReference type="Gene3D" id="3.40.50.1970">
    <property type="match status" value="1"/>
</dbReference>
<dbReference type="Pfam" id="PF00465">
    <property type="entry name" value="Fe-ADH"/>
    <property type="match status" value="1"/>
</dbReference>
<dbReference type="KEGG" id="vah:G7081_02060"/>
<dbReference type="FunFam" id="3.40.50.1970:FF:000003">
    <property type="entry name" value="Alcohol dehydrogenase, iron-containing"/>
    <property type="match status" value="1"/>
</dbReference>
<dbReference type="InterPro" id="IPR001670">
    <property type="entry name" value="ADH_Fe/GldA"/>
</dbReference>
<dbReference type="GO" id="GO:0046872">
    <property type="term" value="F:metal ion binding"/>
    <property type="evidence" value="ECO:0007669"/>
    <property type="project" value="InterPro"/>
</dbReference>
<organism evidence="4 5">
    <name type="scientific">Vagococcus coleopterorum</name>
    <dbReference type="NCBI Taxonomy" id="2714946"/>
    <lineage>
        <taxon>Bacteria</taxon>
        <taxon>Bacillati</taxon>
        <taxon>Bacillota</taxon>
        <taxon>Bacilli</taxon>
        <taxon>Lactobacillales</taxon>
        <taxon>Enterococcaceae</taxon>
        <taxon>Vagococcus</taxon>
    </lineage>
</organism>
<dbReference type="GO" id="GO:1990002">
    <property type="term" value="F:methylglyoxal reductase (NADPH) (acetol producing) activity"/>
    <property type="evidence" value="ECO:0007669"/>
    <property type="project" value="TreeGrafter"/>
</dbReference>
<dbReference type="AlphaFoldDB" id="A0A6G8AM08"/>
<dbReference type="SUPFAM" id="SSF56796">
    <property type="entry name" value="Dehydroquinate synthase-like"/>
    <property type="match status" value="1"/>
</dbReference>
<accession>A0A6G8AM08</accession>
<dbReference type="RefSeq" id="WP_166006983.1">
    <property type="nucleotide sequence ID" value="NZ_CP049886.1"/>
</dbReference>
<evidence type="ECO:0000256" key="1">
    <source>
        <dbReference type="ARBA" id="ARBA00023002"/>
    </source>
</evidence>
<evidence type="ECO:0000259" key="2">
    <source>
        <dbReference type="Pfam" id="PF00465"/>
    </source>
</evidence>
<name>A0A6G8AM08_9ENTE</name>
<reference evidence="4 5" key="1">
    <citation type="submission" date="2020-03" db="EMBL/GenBank/DDBJ databases">
        <title>Vagococcus sp. nov., isolated from beetles.</title>
        <authorList>
            <person name="Hyun D.-W."/>
            <person name="Bae J.-W."/>
        </authorList>
    </citation>
    <scope>NUCLEOTIDE SEQUENCE [LARGE SCALE GENOMIC DNA]</scope>
    <source>
        <strain evidence="4 5">HDW17A</strain>
    </source>
</reference>
<dbReference type="Proteomes" id="UP000500890">
    <property type="component" value="Chromosome"/>
</dbReference>
<dbReference type="Gene3D" id="1.20.1090.10">
    <property type="entry name" value="Dehydroquinate synthase-like - alpha domain"/>
    <property type="match status" value="1"/>
</dbReference>
<keyword evidence="5" id="KW-1185">Reference proteome</keyword>
<dbReference type="Pfam" id="PF25137">
    <property type="entry name" value="ADH_Fe_C"/>
    <property type="match status" value="1"/>
</dbReference>
<dbReference type="EMBL" id="CP049886">
    <property type="protein sequence ID" value="QIL45965.1"/>
    <property type="molecule type" value="Genomic_DNA"/>
</dbReference>
<evidence type="ECO:0000259" key="3">
    <source>
        <dbReference type="Pfam" id="PF25137"/>
    </source>
</evidence>
<feature type="domain" description="Alcohol dehydrogenase iron-type/glycerol dehydrogenase GldA" evidence="2">
    <location>
        <begin position="9"/>
        <end position="177"/>
    </location>
</feature>
<sequence>MENFNFYVPTHVCFGEGQIKQLTTVLKPYGKKVLMVYGGGSIKKNGIYDDAVSRMKADNFEIIELAGVEPNPRIDTVRRGVEMCRENNIEVILAVGGGSTIDCSKAIAAGVKYEGDPWDFTKDRSLVKDALPLVTILTMAATGSEMNMGSVITNLETNEKLATGGVAMIPKASILDPTYTYTVNKWQTAAGSADILSHLFECYFTVNEGAAVQNRIAEGLMKTVLEYAPIALTDPTNYEARSNLMWSSSLALNGLTRLGKKGVWSCHPIEHELSAFYDITHGIGLAIITPSWMRYILSEQTVEKFVSFAENVWDIDSNNRDPFDVANEGIDKLVESFKSWGIPMTLAEVGIDHEKIRLMSELAVKHSTISEDAFVALNADDVEKILLACM</sequence>
<dbReference type="InterPro" id="IPR056798">
    <property type="entry name" value="ADH_Fe_C"/>
</dbReference>
<dbReference type="CDD" id="cd08187">
    <property type="entry name" value="BDH"/>
    <property type="match status" value="1"/>
</dbReference>